<dbReference type="Pfam" id="PF13353">
    <property type="entry name" value="Fer4_12"/>
    <property type="match status" value="1"/>
</dbReference>
<accession>A0A6N7IUI2</accession>
<dbReference type="NCBIfam" id="TIGR02491">
    <property type="entry name" value="NrdG"/>
    <property type="match status" value="1"/>
</dbReference>
<dbReference type="PANTHER" id="PTHR30352">
    <property type="entry name" value="PYRUVATE FORMATE-LYASE-ACTIVATING ENZYME"/>
    <property type="match status" value="1"/>
</dbReference>
<dbReference type="InterPro" id="IPR007197">
    <property type="entry name" value="rSAM"/>
</dbReference>
<dbReference type="InterPro" id="IPR058240">
    <property type="entry name" value="rSAM_sf"/>
</dbReference>
<evidence type="ECO:0000313" key="15">
    <source>
        <dbReference type="Proteomes" id="UP000441717"/>
    </source>
</evidence>
<dbReference type="EC" id="1.97.1.-" evidence="12"/>
<dbReference type="SFLD" id="SFLDS00029">
    <property type="entry name" value="Radical_SAM"/>
    <property type="match status" value="1"/>
</dbReference>
<keyword evidence="15" id="KW-1185">Reference proteome</keyword>
<dbReference type="GO" id="GO:0043365">
    <property type="term" value="F:[formate-C-acetyltransferase]-activating enzyme activity"/>
    <property type="evidence" value="ECO:0007669"/>
    <property type="project" value="InterPro"/>
</dbReference>
<evidence type="ECO:0000256" key="1">
    <source>
        <dbReference type="ARBA" id="ARBA00001966"/>
    </source>
</evidence>
<evidence type="ECO:0000256" key="10">
    <source>
        <dbReference type="ARBA" id="ARBA00023014"/>
    </source>
</evidence>
<dbReference type="GO" id="GO:0004748">
    <property type="term" value="F:ribonucleoside-diphosphate reductase activity, thioredoxin disulfide as acceptor"/>
    <property type="evidence" value="ECO:0007669"/>
    <property type="project" value="TreeGrafter"/>
</dbReference>
<dbReference type="InterPro" id="IPR013785">
    <property type="entry name" value="Aldolase_TIM"/>
</dbReference>
<evidence type="ECO:0000256" key="12">
    <source>
        <dbReference type="PIRNR" id="PIRNR000368"/>
    </source>
</evidence>
<proteinExistence type="inferred from homology"/>
<organism evidence="14 15">
    <name type="scientific">Desulfofundulus thermobenzoicus</name>
    <dbReference type="NCBI Taxonomy" id="29376"/>
    <lineage>
        <taxon>Bacteria</taxon>
        <taxon>Bacillati</taxon>
        <taxon>Bacillota</taxon>
        <taxon>Clostridia</taxon>
        <taxon>Eubacteriales</taxon>
        <taxon>Peptococcaceae</taxon>
        <taxon>Desulfofundulus</taxon>
    </lineage>
</organism>
<dbReference type="SUPFAM" id="SSF102114">
    <property type="entry name" value="Radical SAM enzymes"/>
    <property type="match status" value="1"/>
</dbReference>
<evidence type="ECO:0000313" key="14">
    <source>
        <dbReference type="EMBL" id="MQL53169.1"/>
    </source>
</evidence>
<evidence type="ECO:0000256" key="3">
    <source>
        <dbReference type="ARBA" id="ARBA00009777"/>
    </source>
</evidence>
<dbReference type="PROSITE" id="PS51918">
    <property type="entry name" value="RADICAL_SAM"/>
    <property type="match status" value="1"/>
</dbReference>
<dbReference type="SFLD" id="SFLDG01063">
    <property type="entry name" value="activating_enzymes__group_1"/>
    <property type="match status" value="1"/>
</dbReference>
<comment type="function">
    <text evidence="2 12">Activation of anaerobic ribonucleoside-triphosphate reductase under anaerobic conditions by generation of an organic free radical, using S-adenosylmethionine and reduced flavodoxin as cosubstrates to produce 5'-deoxy-adenosine.</text>
</comment>
<protein>
    <recommendedName>
        <fullName evidence="4 12">Anaerobic ribonucleoside-triphosphate reductase-activating protein</fullName>
        <ecNumber evidence="12">1.97.1.-</ecNumber>
    </recommendedName>
</protein>
<comment type="cofactor">
    <cofactor evidence="1">
        <name>[4Fe-4S] cluster</name>
        <dbReference type="ChEBI" id="CHEBI:49883"/>
    </cofactor>
</comment>
<dbReference type="SFLD" id="SFLDF00299">
    <property type="entry name" value="anaerobic_ribonucleoside-triph"/>
    <property type="match status" value="1"/>
</dbReference>
<dbReference type="InterPro" id="IPR034457">
    <property type="entry name" value="Organic_radical-activating"/>
</dbReference>
<evidence type="ECO:0000256" key="8">
    <source>
        <dbReference type="ARBA" id="ARBA00023002"/>
    </source>
</evidence>
<dbReference type="GO" id="GO:0046872">
    <property type="term" value="F:metal ion binding"/>
    <property type="evidence" value="ECO:0007669"/>
    <property type="project" value="UniProtKB-KW"/>
</dbReference>
<dbReference type="PIRSF" id="PIRSF000368">
    <property type="entry name" value="NrdG"/>
    <property type="match status" value="1"/>
</dbReference>
<dbReference type="InterPro" id="IPR001989">
    <property type="entry name" value="Radical_activat_CS"/>
</dbReference>
<evidence type="ECO:0000256" key="9">
    <source>
        <dbReference type="ARBA" id="ARBA00023004"/>
    </source>
</evidence>
<dbReference type="PANTHER" id="PTHR30352:SF2">
    <property type="entry name" value="ANAEROBIC RIBONUCLEOSIDE-TRIPHOSPHATE REDUCTASE-ACTIVATING PROTEIN"/>
    <property type="match status" value="1"/>
</dbReference>
<keyword evidence="5" id="KW-0004">4Fe-4S</keyword>
<evidence type="ECO:0000256" key="2">
    <source>
        <dbReference type="ARBA" id="ARBA00003852"/>
    </source>
</evidence>
<dbReference type="EMBL" id="WHYR01000040">
    <property type="protein sequence ID" value="MQL53169.1"/>
    <property type="molecule type" value="Genomic_DNA"/>
</dbReference>
<comment type="catalytic activity">
    <reaction evidence="11">
        <text>glycyl-[protein] + reduced [flavodoxin] + S-adenosyl-L-methionine = glycin-2-yl radical-[protein] + semiquinone [flavodoxin] + 5'-deoxyadenosine + L-methionine + H(+)</text>
        <dbReference type="Rhea" id="RHEA:61976"/>
        <dbReference type="Rhea" id="RHEA-COMP:10622"/>
        <dbReference type="Rhea" id="RHEA-COMP:14480"/>
        <dbReference type="Rhea" id="RHEA-COMP:15993"/>
        <dbReference type="Rhea" id="RHEA-COMP:15994"/>
        <dbReference type="ChEBI" id="CHEBI:15378"/>
        <dbReference type="ChEBI" id="CHEBI:17319"/>
        <dbReference type="ChEBI" id="CHEBI:29947"/>
        <dbReference type="ChEBI" id="CHEBI:32722"/>
        <dbReference type="ChEBI" id="CHEBI:57618"/>
        <dbReference type="ChEBI" id="CHEBI:57844"/>
        <dbReference type="ChEBI" id="CHEBI:59789"/>
        <dbReference type="ChEBI" id="CHEBI:140311"/>
    </reaction>
</comment>
<dbReference type="GO" id="GO:0051539">
    <property type="term" value="F:4 iron, 4 sulfur cluster binding"/>
    <property type="evidence" value="ECO:0007669"/>
    <property type="project" value="UniProtKB-KW"/>
</dbReference>
<evidence type="ECO:0000256" key="4">
    <source>
        <dbReference type="ARBA" id="ARBA00014281"/>
    </source>
</evidence>
<feature type="domain" description="Radical SAM core" evidence="13">
    <location>
        <begin position="14"/>
        <end position="171"/>
    </location>
</feature>
<keyword evidence="7" id="KW-0479">Metal-binding</keyword>
<dbReference type="Proteomes" id="UP000441717">
    <property type="component" value="Unassembled WGS sequence"/>
</dbReference>
<evidence type="ECO:0000256" key="11">
    <source>
        <dbReference type="ARBA" id="ARBA00047365"/>
    </source>
</evidence>
<dbReference type="RefSeq" id="WP_152947645.1">
    <property type="nucleotide sequence ID" value="NZ_WHYR01000040.1"/>
</dbReference>
<dbReference type="OrthoDB" id="9782387at2"/>
<dbReference type="SFLD" id="SFLDG01066">
    <property type="entry name" value="organic_radical-activating_enz"/>
    <property type="match status" value="1"/>
</dbReference>
<keyword evidence="6" id="KW-0949">S-adenosyl-L-methionine</keyword>
<dbReference type="AlphaFoldDB" id="A0A6N7IUI2"/>
<dbReference type="CDD" id="cd01335">
    <property type="entry name" value="Radical_SAM"/>
    <property type="match status" value="1"/>
</dbReference>
<keyword evidence="8 12" id="KW-0560">Oxidoreductase</keyword>
<gene>
    <name evidence="14" type="primary">nrdG</name>
    <name evidence="14" type="ORF">GFC01_13060</name>
</gene>
<comment type="similarity">
    <text evidence="3 12">Belongs to the organic radical-activating enzymes family.</text>
</comment>
<comment type="caution">
    <text evidence="14">The sequence shown here is derived from an EMBL/GenBank/DDBJ whole genome shotgun (WGS) entry which is preliminary data.</text>
</comment>
<sequence>MQLRVAGIVRESVVDGPGLRLVVFVQGCPHRCPGCHNAHTWDPAGGVDMAVEEILEMVRQNPLLKGVTFSGGEPFGQAESLAVLARQVHHLGKDVITYTGYTWEELQEWSQRDGAVKELLELSDYIVDGPYVQEKRDPALPFRGSTNQRIIHVAPSLAGGRVVMASWGSTQ</sequence>
<reference evidence="14 15" key="1">
    <citation type="submission" date="2019-10" db="EMBL/GenBank/DDBJ databases">
        <title>Comparative genomics of sulfur disproportionating microorganisms.</title>
        <authorList>
            <person name="Ward L.M."/>
            <person name="Bertran E."/>
            <person name="Johnston D."/>
        </authorList>
    </citation>
    <scope>NUCLEOTIDE SEQUENCE [LARGE SCALE GENOMIC DNA]</scope>
    <source>
        <strain evidence="14 15">DSM 14055</strain>
    </source>
</reference>
<evidence type="ECO:0000259" key="13">
    <source>
        <dbReference type="PROSITE" id="PS51918"/>
    </source>
</evidence>
<name>A0A6N7IUI2_9FIRM</name>
<evidence type="ECO:0000256" key="5">
    <source>
        <dbReference type="ARBA" id="ARBA00022485"/>
    </source>
</evidence>
<dbReference type="InterPro" id="IPR012837">
    <property type="entry name" value="NrdG"/>
</dbReference>
<keyword evidence="9" id="KW-0408">Iron</keyword>
<dbReference type="PROSITE" id="PS01087">
    <property type="entry name" value="RADICAL_ACTIVATING"/>
    <property type="match status" value="1"/>
</dbReference>
<dbReference type="Gene3D" id="3.20.20.70">
    <property type="entry name" value="Aldolase class I"/>
    <property type="match status" value="1"/>
</dbReference>
<evidence type="ECO:0000256" key="7">
    <source>
        <dbReference type="ARBA" id="ARBA00022723"/>
    </source>
</evidence>
<evidence type="ECO:0000256" key="6">
    <source>
        <dbReference type="ARBA" id="ARBA00022691"/>
    </source>
</evidence>
<keyword evidence="10" id="KW-0411">Iron-sulfur</keyword>